<evidence type="ECO:0000259" key="8">
    <source>
        <dbReference type="SMART" id="SM01267"/>
    </source>
</evidence>
<feature type="region of interest" description="Disordered" evidence="7">
    <location>
        <begin position="380"/>
        <end position="435"/>
    </location>
</feature>
<dbReference type="Gene3D" id="2.60.40.1450">
    <property type="entry name" value="LAG1, DNA binding domain"/>
    <property type="match status" value="1"/>
</dbReference>
<feature type="compositionally biased region" description="Low complexity" evidence="7">
    <location>
        <begin position="233"/>
        <end position="255"/>
    </location>
</feature>
<dbReference type="Proteomes" id="UP001620626">
    <property type="component" value="Unassembled WGS sequence"/>
</dbReference>
<dbReference type="AlphaFoldDB" id="A0ABD2KYP4"/>
<accession>A0ABD2KYP4</accession>
<feature type="compositionally biased region" description="Low complexity" evidence="7">
    <location>
        <begin position="190"/>
        <end position="205"/>
    </location>
</feature>
<dbReference type="SUPFAM" id="SSF49417">
    <property type="entry name" value="p53-like transcription factors"/>
    <property type="match status" value="1"/>
</dbReference>
<dbReference type="InterPro" id="IPR014756">
    <property type="entry name" value="Ig_E-set"/>
</dbReference>
<dbReference type="FunFam" id="2.60.40.1450:FF:000003">
    <property type="entry name" value="Related to J kappa-recombination signal binding protein"/>
    <property type="match status" value="1"/>
</dbReference>
<dbReference type="SMART" id="SM01268">
    <property type="entry name" value="BTD"/>
    <property type="match status" value="1"/>
</dbReference>
<dbReference type="InterPro" id="IPR040159">
    <property type="entry name" value="CLS_fam"/>
</dbReference>
<feature type="region of interest" description="Disordered" evidence="7">
    <location>
        <begin position="568"/>
        <end position="589"/>
    </location>
</feature>
<gene>
    <name evidence="10" type="ORF">niasHT_017591</name>
</gene>
<dbReference type="PANTHER" id="PTHR10665">
    <property type="entry name" value="RECOMBINING BINDING PROTEIN SUPPRESSOR OF HAIRLESS"/>
    <property type="match status" value="1"/>
</dbReference>
<dbReference type="SUPFAM" id="SSF110217">
    <property type="entry name" value="DNA-binding protein LAG-1 (CSL)"/>
    <property type="match status" value="1"/>
</dbReference>
<proteinExistence type="inferred from homology"/>
<evidence type="ECO:0000256" key="6">
    <source>
        <dbReference type="ARBA" id="ARBA00023242"/>
    </source>
</evidence>
<evidence type="ECO:0000256" key="7">
    <source>
        <dbReference type="SAM" id="MobiDB-lite"/>
    </source>
</evidence>
<dbReference type="Pfam" id="PF09270">
    <property type="entry name" value="BTD"/>
    <property type="match status" value="1"/>
</dbReference>
<dbReference type="Gene3D" id="2.60.40.10">
    <property type="entry name" value="Immunoglobulins"/>
    <property type="match status" value="1"/>
</dbReference>
<evidence type="ECO:0000313" key="11">
    <source>
        <dbReference type="Proteomes" id="UP001620626"/>
    </source>
</evidence>
<dbReference type="GO" id="GO:0005634">
    <property type="term" value="C:nucleus"/>
    <property type="evidence" value="ECO:0007669"/>
    <property type="project" value="UniProtKB-SubCell"/>
</dbReference>
<feature type="domain" description="RBP-J/Cbf11/Cbf12 DNA binding" evidence="8">
    <location>
        <begin position="479"/>
        <end position="652"/>
    </location>
</feature>
<keyword evidence="3" id="KW-0805">Transcription regulation</keyword>
<feature type="domain" description="Beta-trefoil DNA-binding" evidence="9">
    <location>
        <begin position="656"/>
        <end position="822"/>
    </location>
</feature>
<feature type="region of interest" description="Disordered" evidence="7">
    <location>
        <begin position="103"/>
        <end position="122"/>
    </location>
</feature>
<dbReference type="SUPFAM" id="SSF81296">
    <property type="entry name" value="E set domains"/>
    <property type="match status" value="1"/>
</dbReference>
<protein>
    <submittedName>
        <fullName evidence="10">Uncharacterized protein</fullName>
    </submittedName>
</protein>
<dbReference type="InterPro" id="IPR015351">
    <property type="entry name" value="RBP-J/Cbf11/Cbf12_DNA-bd"/>
</dbReference>
<dbReference type="InterPro" id="IPR037095">
    <property type="entry name" value="RBP-J/Cbf11_DNA-bd_sf"/>
</dbReference>
<dbReference type="GO" id="GO:0006355">
    <property type="term" value="P:regulation of DNA-templated transcription"/>
    <property type="evidence" value="ECO:0007669"/>
    <property type="project" value="UniProtKB-ARBA"/>
</dbReference>
<evidence type="ECO:0000313" key="10">
    <source>
        <dbReference type="EMBL" id="KAL3108097.1"/>
    </source>
</evidence>
<keyword evidence="11" id="KW-1185">Reference proteome</keyword>
<keyword evidence="6" id="KW-0539">Nucleus</keyword>
<dbReference type="Gene3D" id="2.80.10.50">
    <property type="match status" value="1"/>
</dbReference>
<comment type="similarity">
    <text evidence="2">Belongs to the Su(H) family.</text>
</comment>
<comment type="subcellular location">
    <subcellularLocation>
        <location evidence="1">Nucleus</location>
    </subcellularLocation>
</comment>
<dbReference type="GO" id="GO:0000977">
    <property type="term" value="F:RNA polymerase II transcription regulatory region sequence-specific DNA binding"/>
    <property type="evidence" value="ECO:0007669"/>
    <property type="project" value="UniProtKB-ARBA"/>
</dbReference>
<feature type="compositionally biased region" description="Polar residues" evidence="7">
    <location>
        <begin position="398"/>
        <end position="409"/>
    </location>
</feature>
<evidence type="ECO:0000256" key="3">
    <source>
        <dbReference type="ARBA" id="ARBA00023015"/>
    </source>
</evidence>
<feature type="region of interest" description="Disordered" evidence="7">
    <location>
        <begin position="225"/>
        <end position="266"/>
    </location>
</feature>
<evidence type="ECO:0000256" key="1">
    <source>
        <dbReference type="ARBA" id="ARBA00004123"/>
    </source>
</evidence>
<dbReference type="InterPro" id="IPR038007">
    <property type="entry name" value="RBP-Jkappa_IPT"/>
</dbReference>
<feature type="compositionally biased region" description="Low complexity" evidence="7">
    <location>
        <begin position="410"/>
        <end position="420"/>
    </location>
</feature>
<evidence type="ECO:0000256" key="4">
    <source>
        <dbReference type="ARBA" id="ARBA00023125"/>
    </source>
</evidence>
<keyword evidence="4" id="KW-0238">DNA-binding</keyword>
<name>A0ABD2KYP4_9BILA</name>
<dbReference type="EMBL" id="JBICBT010000597">
    <property type="protein sequence ID" value="KAL3108097.1"/>
    <property type="molecule type" value="Genomic_DNA"/>
</dbReference>
<dbReference type="SMART" id="SM01267">
    <property type="entry name" value="LAG1_DNAbind"/>
    <property type="match status" value="1"/>
</dbReference>
<evidence type="ECO:0000256" key="2">
    <source>
        <dbReference type="ARBA" id="ARBA00009704"/>
    </source>
</evidence>
<feature type="region of interest" description="Disordered" evidence="7">
    <location>
        <begin position="340"/>
        <end position="365"/>
    </location>
</feature>
<dbReference type="InterPro" id="IPR008967">
    <property type="entry name" value="p53-like_TF_DNA-bd_sf"/>
</dbReference>
<comment type="caution">
    <text evidence="10">The sequence shown here is derived from an EMBL/GenBank/DDBJ whole genome shotgun (WGS) entry which is preliminary data.</text>
</comment>
<evidence type="ECO:0000256" key="5">
    <source>
        <dbReference type="ARBA" id="ARBA00023163"/>
    </source>
</evidence>
<organism evidence="10 11">
    <name type="scientific">Heterodera trifolii</name>
    <dbReference type="NCBI Taxonomy" id="157864"/>
    <lineage>
        <taxon>Eukaryota</taxon>
        <taxon>Metazoa</taxon>
        <taxon>Ecdysozoa</taxon>
        <taxon>Nematoda</taxon>
        <taxon>Chromadorea</taxon>
        <taxon>Rhabditida</taxon>
        <taxon>Tylenchina</taxon>
        <taxon>Tylenchomorpha</taxon>
        <taxon>Tylenchoidea</taxon>
        <taxon>Heteroderidae</taxon>
        <taxon>Heteroderinae</taxon>
        <taxon>Heterodera</taxon>
    </lineage>
</organism>
<dbReference type="Pfam" id="PF09271">
    <property type="entry name" value="LAG1-DNAbind"/>
    <property type="match status" value="1"/>
</dbReference>
<dbReference type="InterPro" id="IPR015350">
    <property type="entry name" value="Beta-trefoil_DNA-bd_dom"/>
</dbReference>
<dbReference type="InterPro" id="IPR013783">
    <property type="entry name" value="Ig-like_fold"/>
</dbReference>
<keyword evidence="5" id="KW-0804">Transcription</keyword>
<reference evidence="10 11" key="1">
    <citation type="submission" date="2024-10" db="EMBL/GenBank/DDBJ databases">
        <authorList>
            <person name="Kim D."/>
        </authorList>
    </citation>
    <scope>NUCLEOTIDE SEQUENCE [LARGE SCALE GENOMIC DNA]</scope>
    <source>
        <strain evidence="10">BH-2024</strain>
    </source>
</reference>
<dbReference type="InterPro" id="IPR036358">
    <property type="entry name" value="BTD_sf"/>
</dbReference>
<feature type="region of interest" description="Disordered" evidence="7">
    <location>
        <begin position="186"/>
        <end position="205"/>
    </location>
</feature>
<dbReference type="Pfam" id="PF20144">
    <property type="entry name" value="TIG_SUH"/>
    <property type="match status" value="1"/>
</dbReference>
<evidence type="ECO:0000259" key="9">
    <source>
        <dbReference type="SMART" id="SM01268"/>
    </source>
</evidence>
<sequence length="1040" mass="115207">MGMTLSRLNLESCHKHGHDSVKTHSRIGPWGHLILSLPWILNESWHFVKTHSRISVMTCHGIVWGEIKILAENWGGNWATSEGMDGAGGGGRWAGGRTDKVVGRSGRRCSGQAEDDGLTDGPAGHHRAGQFCGICCQLPRECHSIYGTRPIRSVADRSFFFSGNCQIPTTSSINNLISVMTPIKLEQSDQHQQQPQQRQQQGQQQLYHAQLGLISNNNSSNNKLFSPPLLLMDSSDQPQQQDQQQQQLSPSADAADQQHRVRRHNCQTVPLATTVAQEQWHGMPMAPLLPLAIAPADNAISAEPTMENFFRFVQLANTFGFQFDLDQKLLRWNSSTVPTMVPEEEEEEAEMDAKTAQCQQHQQQPMEMEIDDPTLINWTDQQQQQEQQKRQQQRRKASNTSSTGHLTVPSTSRRSSSASTVKAHLSSATVSPVHSNGPAEYTSSADQFFPLLAQLGPAQCLTSAVVRDYLSNPARYDCVLWMYNAKVAQKSYGTEKRFFCPPPCIYLMGEGWRTRRKLLDQLYRHHHHQNSYKSSPNASGDPSLANIDEREKFTELCASIVVGAESATTAADDKKQNEQQNKQHHMLDFSNGKDYSAAKALHISDTDKRKYFHLNAHFGYACGALELGTFASQRIKVISKPSKKKQSMKSSDCKYLCVGNKSKIALFNRLRSQTVSTRYLHVDEKISTNQKLHEPPAFVASSTKWGAFHINVVDQPEFGGQQSQLQQHTVTYGSVIQLVDSQTEMRLPLMRIRKVDKQHVLLDPAGQGEPVSQLHKCAFQMVDVASNGMELFYLCLSQDKIIQFQAIQVDAHRHQISDGAAWTIISTDKAEYRWAEPLAANGSISPKPITPVPQLHSLNMLDASQKLMQVDNCRITGSATIELNGTNFTPQLRVWFGATPAETIYCTKERLSCAVPSLYTVCKHLGCTVAEAVAAHAGSGGKLVVPLLLARDEDGILYPTTHTFPYQLQTPAVQSESSAAPMNGGGGTAKICAADSSALVKNGGTLCSLEETIPERFFTENRANGIIGEAQQLLMMHNAN</sequence>